<feature type="compositionally biased region" description="Low complexity" evidence="2">
    <location>
        <begin position="688"/>
        <end position="700"/>
    </location>
</feature>
<dbReference type="AlphaFoldDB" id="A0A9P6W2R2"/>
<evidence type="ECO:0000256" key="2">
    <source>
        <dbReference type="SAM" id="MobiDB-lite"/>
    </source>
</evidence>
<evidence type="ECO:0000256" key="1">
    <source>
        <dbReference type="ARBA" id="ARBA00022801"/>
    </source>
</evidence>
<feature type="region of interest" description="Disordered" evidence="2">
    <location>
        <begin position="612"/>
        <end position="645"/>
    </location>
</feature>
<feature type="region of interest" description="Disordered" evidence="2">
    <location>
        <begin position="687"/>
        <end position="753"/>
    </location>
</feature>
<name>A0A9P6W2R2_RHOMI</name>
<dbReference type="EMBL" id="PUHQ01000022">
    <property type="protein sequence ID" value="KAG0663063.1"/>
    <property type="molecule type" value="Genomic_DNA"/>
</dbReference>
<dbReference type="PANTHER" id="PTHR37832:SF1">
    <property type="entry name" value="STRESS-RESPONSE A_B BARREL DOMAIN-CONTAINING PROTEIN"/>
    <property type="match status" value="1"/>
</dbReference>
<evidence type="ECO:0000313" key="5">
    <source>
        <dbReference type="Proteomes" id="UP000777482"/>
    </source>
</evidence>
<feature type="domain" description="Stress-response A/B barrel" evidence="3">
    <location>
        <begin position="5"/>
        <end position="100"/>
    </location>
</feature>
<evidence type="ECO:0000259" key="3">
    <source>
        <dbReference type="PROSITE" id="PS51502"/>
    </source>
</evidence>
<dbReference type="OrthoDB" id="288987at2759"/>
<dbReference type="Pfam" id="PF07876">
    <property type="entry name" value="Dabb"/>
    <property type="match status" value="1"/>
</dbReference>
<feature type="compositionally biased region" description="Polar residues" evidence="2">
    <location>
        <begin position="230"/>
        <end position="247"/>
    </location>
</feature>
<feature type="compositionally biased region" description="Low complexity" evidence="2">
    <location>
        <begin position="211"/>
        <end position="221"/>
    </location>
</feature>
<feature type="region of interest" description="Disordered" evidence="2">
    <location>
        <begin position="196"/>
        <end position="248"/>
    </location>
</feature>
<dbReference type="InterPro" id="IPR012462">
    <property type="entry name" value="UFSP1/2_DUB_cat"/>
</dbReference>
<proteinExistence type="predicted"/>
<dbReference type="PROSITE" id="PS51502">
    <property type="entry name" value="S_R_A_B_BARREL"/>
    <property type="match status" value="1"/>
</dbReference>
<feature type="compositionally biased region" description="Basic and acidic residues" evidence="2">
    <location>
        <begin position="348"/>
        <end position="359"/>
    </location>
</feature>
<comment type="caution">
    <text evidence="4">The sequence shown here is derived from an EMBL/GenBank/DDBJ whole genome shotgun (WGS) entry which is preliminary data.</text>
</comment>
<keyword evidence="1" id="KW-0378">Hydrolase</keyword>
<dbReference type="InterPro" id="IPR011008">
    <property type="entry name" value="Dimeric_a/b-barrel"/>
</dbReference>
<dbReference type="Gene3D" id="3.30.70.100">
    <property type="match status" value="1"/>
</dbReference>
<dbReference type="PANTHER" id="PTHR37832">
    <property type="entry name" value="BLL2683 PROTEIN"/>
    <property type="match status" value="1"/>
</dbReference>
<dbReference type="InterPro" id="IPR013097">
    <property type="entry name" value="Dabb"/>
</dbReference>
<gene>
    <name evidence="4" type="ORF">C6P46_002906</name>
</gene>
<dbReference type="SMART" id="SM00886">
    <property type="entry name" value="Dabb"/>
    <property type="match status" value="1"/>
</dbReference>
<dbReference type="SUPFAM" id="SSF54909">
    <property type="entry name" value="Dimeric alpha+beta barrel"/>
    <property type="match status" value="1"/>
</dbReference>
<keyword evidence="5" id="KW-1185">Reference proteome</keyword>
<feature type="region of interest" description="Disordered" evidence="2">
    <location>
        <begin position="299"/>
        <end position="363"/>
    </location>
</feature>
<dbReference type="Gene3D" id="3.90.70.130">
    <property type="match status" value="1"/>
</dbReference>
<dbReference type="Pfam" id="PF07910">
    <property type="entry name" value="Peptidase_C78"/>
    <property type="match status" value="1"/>
</dbReference>
<dbReference type="Proteomes" id="UP000777482">
    <property type="component" value="Unassembled WGS sequence"/>
</dbReference>
<accession>A0A9P6W2R2</accession>
<evidence type="ECO:0000313" key="4">
    <source>
        <dbReference type="EMBL" id="KAG0663063.1"/>
    </source>
</evidence>
<feature type="region of interest" description="Disordered" evidence="2">
    <location>
        <begin position="109"/>
        <end position="130"/>
    </location>
</feature>
<feature type="region of interest" description="Disordered" evidence="2">
    <location>
        <begin position="438"/>
        <end position="463"/>
    </location>
</feature>
<organism evidence="4 5">
    <name type="scientific">Rhodotorula mucilaginosa</name>
    <name type="common">Yeast</name>
    <name type="synonym">Rhodotorula rubra</name>
    <dbReference type="NCBI Taxonomy" id="5537"/>
    <lineage>
        <taxon>Eukaryota</taxon>
        <taxon>Fungi</taxon>
        <taxon>Dikarya</taxon>
        <taxon>Basidiomycota</taxon>
        <taxon>Pucciniomycotina</taxon>
        <taxon>Microbotryomycetes</taxon>
        <taxon>Sporidiobolales</taxon>
        <taxon>Sporidiobolaceae</taxon>
        <taxon>Rhodotorula</taxon>
    </lineage>
</organism>
<dbReference type="GO" id="GO:0016787">
    <property type="term" value="F:hydrolase activity"/>
    <property type="evidence" value="ECO:0007669"/>
    <property type="project" value="UniProtKB-KW"/>
</dbReference>
<feature type="region of interest" description="Disordered" evidence="2">
    <location>
        <begin position="151"/>
        <end position="172"/>
    </location>
</feature>
<sequence>MPGKIVHTVFWKWNGSQPADFIAQLRTAAQGMVGQIPGLKRVEMGAPLESTKARSQGWQTMLYAEIESEEALKVYADHQAHVDFKKLTAPYSTEIMAFDIEVPEINGTWRGRSKDTRASPSGGWQKKPRSLMNANTFEPVVRAGTSSRWIGLSQHSGASLRRRARSQSDTGGAHERLSLVGFDDVLRVCAAGLDRQGSSGSGGAEIEQPHSSSQSDTGSRSTMTGARPGQTRTATPSATQDGQSGANASELACPCCAVPWRELGLEADAAFDHRTGEEEEEQQRAAHVEACLFAAQQESGDSGLDLNRDGVALTGKDEDGSSFALHGTAEEEDDSETKGRQVAAHGRSTKDEGGGDAAHETSVNSTPGLIHLLAHALNASHASPHGRTSEAYLATEHVEHVSTRLKDYGWGCGYKNAQMIYSAFRHVPQLDEVLRTATGPASTRSGGAGNGARAPPPDGGKKGVAVTPIPPIKWWQETIEAAWKQGFDPDGAAHFRNRLVNSRRWIGTTEIFTALSFTGIQTLIVDFPKSKGPSGTNLNLVSFIVDYFRTPNFLGTAPPAPSTSTSTSTSTPAAPAKKTAFDVLTSSGGTAIHRTEKQPLYLQHHGHSRTIVGIEIGKRSKVGDDDDEDGGGANSIGNAKGKGRTVKSKIKGLASKGKRGEGEGEEEEEVWLLLFDPGKPIPQDFKKAAASLAAARQAQQGDTGVTQEEDGSPPASKKPRPDQKPQSTSRRGSPTEARRNGFGSAPRVAEYPPPKFGEVLKLFRVNMRELKKKDDYQVLFVDPDAVPLSAEEKARKKRVTSIVIGGD</sequence>
<reference evidence="4 5" key="1">
    <citation type="submission" date="2020-11" db="EMBL/GenBank/DDBJ databases">
        <title>Kefir isolates.</title>
        <authorList>
            <person name="Marcisauskas S."/>
            <person name="Kim Y."/>
            <person name="Blasche S."/>
        </authorList>
    </citation>
    <scope>NUCLEOTIDE SEQUENCE [LARGE SCALE GENOMIC DNA]</scope>
    <source>
        <strain evidence="4 5">KR</strain>
    </source>
</reference>
<protein>
    <recommendedName>
        <fullName evidence="3">Stress-response A/B barrel domain-containing protein</fullName>
    </recommendedName>
</protein>